<dbReference type="InterPro" id="IPR050832">
    <property type="entry name" value="Bact_Acetyltransf"/>
</dbReference>
<dbReference type="AlphaFoldDB" id="F3YZT5"/>
<dbReference type="EMBL" id="CP003221">
    <property type="protein sequence ID" value="EGJ50890.1"/>
    <property type="molecule type" value="Genomic_DNA"/>
</dbReference>
<name>F3YZT5_DESAF</name>
<dbReference type="PANTHER" id="PTHR43877">
    <property type="entry name" value="AMINOALKYLPHOSPHONATE N-ACETYLTRANSFERASE-RELATED-RELATED"/>
    <property type="match status" value="1"/>
</dbReference>
<feature type="domain" description="N-acetyltransferase" evidence="3">
    <location>
        <begin position="6"/>
        <end position="156"/>
    </location>
</feature>
<keyword evidence="2" id="KW-0012">Acyltransferase</keyword>
<evidence type="ECO:0000259" key="3">
    <source>
        <dbReference type="PROSITE" id="PS51186"/>
    </source>
</evidence>
<dbReference type="InterPro" id="IPR016181">
    <property type="entry name" value="Acyl_CoA_acyltransferase"/>
</dbReference>
<proteinExistence type="predicted"/>
<dbReference type="InterPro" id="IPR000182">
    <property type="entry name" value="GNAT_dom"/>
</dbReference>
<dbReference type="Gene3D" id="3.40.630.30">
    <property type="match status" value="1"/>
</dbReference>
<dbReference type="STRING" id="690850.Desaf_2570"/>
<sequence>MVGNSFRIREDDLSGEPTLDLLRLHLEGMHASSPPGHVFALDLSGLKVPGVTIWSAWLGDAIAGIGALKSLGDGTGEIKSMRTHPAFLRRGVANALLDHIMAAARARGMTRLSLETGSGPAFEPALALYRKRGFVNGEAFADYKRSAFNQFLHRQL</sequence>
<dbReference type="PROSITE" id="PS51186">
    <property type="entry name" value="GNAT"/>
    <property type="match status" value="1"/>
</dbReference>
<evidence type="ECO:0000256" key="2">
    <source>
        <dbReference type="ARBA" id="ARBA00023315"/>
    </source>
</evidence>
<keyword evidence="5" id="KW-1185">Reference proteome</keyword>
<dbReference type="Pfam" id="PF00583">
    <property type="entry name" value="Acetyltransf_1"/>
    <property type="match status" value="1"/>
</dbReference>
<dbReference type="Proteomes" id="UP000007844">
    <property type="component" value="Chromosome"/>
</dbReference>
<dbReference type="GO" id="GO:0016747">
    <property type="term" value="F:acyltransferase activity, transferring groups other than amino-acyl groups"/>
    <property type="evidence" value="ECO:0007669"/>
    <property type="project" value="InterPro"/>
</dbReference>
<dbReference type="RefSeq" id="WP_014260585.1">
    <property type="nucleotide sequence ID" value="NC_016629.1"/>
</dbReference>
<gene>
    <name evidence="4" type="ORF">Desaf_2570</name>
</gene>
<organism evidence="4 5">
    <name type="scientific">Desulfocurvibacter africanus subsp. africanus str. Walvis Bay</name>
    <dbReference type="NCBI Taxonomy" id="690850"/>
    <lineage>
        <taxon>Bacteria</taxon>
        <taxon>Pseudomonadati</taxon>
        <taxon>Thermodesulfobacteriota</taxon>
        <taxon>Desulfovibrionia</taxon>
        <taxon>Desulfovibrionales</taxon>
        <taxon>Desulfovibrionaceae</taxon>
        <taxon>Desulfocurvibacter</taxon>
    </lineage>
</organism>
<dbReference type="SUPFAM" id="SSF55729">
    <property type="entry name" value="Acyl-CoA N-acyltransferases (Nat)"/>
    <property type="match status" value="1"/>
</dbReference>
<accession>F3YZT5</accession>
<evidence type="ECO:0000256" key="1">
    <source>
        <dbReference type="ARBA" id="ARBA00022679"/>
    </source>
</evidence>
<keyword evidence="1 4" id="KW-0808">Transferase</keyword>
<evidence type="ECO:0000313" key="5">
    <source>
        <dbReference type="Proteomes" id="UP000007844"/>
    </source>
</evidence>
<dbReference type="PANTHER" id="PTHR43877:SF5">
    <property type="entry name" value="BLL8307 PROTEIN"/>
    <property type="match status" value="1"/>
</dbReference>
<protein>
    <submittedName>
        <fullName evidence="4">GCN5-related N-acetyltransferase</fullName>
    </submittedName>
</protein>
<dbReference type="HOGENOM" id="CLU_013985_11_8_7"/>
<evidence type="ECO:0000313" key="4">
    <source>
        <dbReference type="EMBL" id="EGJ50890.1"/>
    </source>
</evidence>
<dbReference type="eggNOG" id="COG0456">
    <property type="taxonomic scope" value="Bacteria"/>
</dbReference>
<dbReference type="CDD" id="cd04301">
    <property type="entry name" value="NAT_SF"/>
    <property type="match status" value="1"/>
</dbReference>
<reference evidence="4 5" key="1">
    <citation type="journal article" date="2011" name="J. Bacteriol.">
        <title>Genome sequence of the mercury-methylating and pleomorphic Desulfovibrio africanus Strain Walvis Bay.</title>
        <authorList>
            <person name="Brown S.D."/>
            <person name="Wall J.D."/>
            <person name="Kucken A.M."/>
            <person name="Gilmour C.C."/>
            <person name="Podar M."/>
            <person name="Brandt C.C."/>
            <person name="Teshima H."/>
            <person name="Detter J.C."/>
            <person name="Han C.S."/>
            <person name="Land M.L."/>
            <person name="Lucas S."/>
            <person name="Han J."/>
            <person name="Pennacchio L."/>
            <person name="Nolan M."/>
            <person name="Pitluck S."/>
            <person name="Woyke T."/>
            <person name="Goodwin L."/>
            <person name="Palumbo A.V."/>
            <person name="Elias D.A."/>
        </authorList>
    </citation>
    <scope>NUCLEOTIDE SEQUENCE [LARGE SCALE GENOMIC DNA]</scope>
    <source>
        <strain evidence="4 5">Walvis Bay</strain>
    </source>
</reference>
<dbReference type="KEGG" id="daf:Desaf_2570"/>